<dbReference type="AlphaFoldDB" id="A0A011WNN6"/>
<name>A0A011WNN6_RUMAL</name>
<comment type="caution">
    <text evidence="1">The sequence shown here is derived from an EMBL/GenBank/DDBJ whole genome shotgun (WGS) entry which is preliminary data.</text>
</comment>
<proteinExistence type="predicted"/>
<accession>A0A011WNN6</accession>
<dbReference type="EMBL" id="JEOB01000004">
    <property type="protein sequence ID" value="EXM38595.1"/>
    <property type="molecule type" value="Genomic_DNA"/>
</dbReference>
<evidence type="ECO:0000313" key="1">
    <source>
        <dbReference type="EMBL" id="EXM38595.1"/>
    </source>
</evidence>
<sequence length="61" mass="7138">MIKAPKNEIIWVNLISDGVVTHVITSTVLRDIYYLYKVEDGKLKKTRYKSEDPTELERKAK</sequence>
<protein>
    <submittedName>
        <fullName evidence="1">Uncharacterized protein</fullName>
    </submittedName>
</protein>
<gene>
    <name evidence="1" type="ORF">RASY3_14990</name>
</gene>
<keyword evidence="2" id="KW-1185">Reference proteome</keyword>
<evidence type="ECO:0000313" key="2">
    <source>
        <dbReference type="Proteomes" id="UP000021369"/>
    </source>
</evidence>
<organism evidence="1 2">
    <name type="scientific">Ruminococcus albus SY3</name>
    <dbReference type="NCBI Taxonomy" id="1341156"/>
    <lineage>
        <taxon>Bacteria</taxon>
        <taxon>Bacillati</taxon>
        <taxon>Bacillota</taxon>
        <taxon>Clostridia</taxon>
        <taxon>Eubacteriales</taxon>
        <taxon>Oscillospiraceae</taxon>
        <taxon>Ruminococcus</taxon>
    </lineage>
</organism>
<dbReference type="PATRIC" id="fig|1341156.4.peg.2595"/>
<dbReference type="Proteomes" id="UP000021369">
    <property type="component" value="Unassembled WGS sequence"/>
</dbReference>
<reference evidence="1 2" key="1">
    <citation type="submission" date="2013-06" db="EMBL/GenBank/DDBJ databases">
        <title>Rumen cellulosomics: divergent fiber-degrading strategies revealed by comparative genome-wide analysis of six Ruminococcal strains.</title>
        <authorList>
            <person name="Dassa B."/>
            <person name="Borovok I."/>
            <person name="Lamed R."/>
            <person name="Flint H."/>
            <person name="Yeoman C.J."/>
            <person name="White B."/>
            <person name="Bayer E.A."/>
        </authorList>
    </citation>
    <scope>NUCLEOTIDE SEQUENCE [LARGE SCALE GENOMIC DNA]</scope>
    <source>
        <strain evidence="1 2">SY3</strain>
    </source>
</reference>